<dbReference type="GO" id="GO:0004497">
    <property type="term" value="F:monooxygenase activity"/>
    <property type="evidence" value="ECO:0007669"/>
    <property type="project" value="UniProtKB-KW"/>
</dbReference>
<keyword evidence="3" id="KW-0349">Heme</keyword>
<dbReference type="STRING" id="1108050.A0A0B7F7M9"/>
<organism evidence="8 9">
    <name type="scientific">Thanatephorus cucumeris (strain AG1-IB / isolate 7/3/14)</name>
    <name type="common">Lettuce bottom rot fungus</name>
    <name type="synonym">Rhizoctonia solani</name>
    <dbReference type="NCBI Taxonomy" id="1108050"/>
    <lineage>
        <taxon>Eukaryota</taxon>
        <taxon>Fungi</taxon>
        <taxon>Dikarya</taxon>
        <taxon>Basidiomycota</taxon>
        <taxon>Agaricomycotina</taxon>
        <taxon>Agaricomycetes</taxon>
        <taxon>Cantharellales</taxon>
        <taxon>Ceratobasidiaceae</taxon>
        <taxon>Rhizoctonia</taxon>
        <taxon>Rhizoctonia solani AG-1</taxon>
    </lineage>
</organism>
<dbReference type="Gene3D" id="1.10.630.10">
    <property type="entry name" value="Cytochrome P450"/>
    <property type="match status" value="1"/>
</dbReference>
<proteinExistence type="inferred from homology"/>
<sequence length="122" mass="13861">MWHVIIVIAILAFYIKIIQPRRISRLPPGPPGKFLLGNALEIRKAPFLWLKLNEYAQTYGGIYTFHLLGRPTVVFNSPSSGIDLLEKRATNFATRPPIHMAELSGWAEAILFVPYGPRLRSY</sequence>
<dbReference type="InterPro" id="IPR001128">
    <property type="entry name" value="Cyt_P450"/>
</dbReference>
<keyword evidence="6" id="KW-0408">Iron</keyword>
<dbReference type="EMBL" id="LN679110">
    <property type="protein sequence ID" value="CEL52914.1"/>
    <property type="molecule type" value="Genomic_DNA"/>
</dbReference>
<evidence type="ECO:0000256" key="5">
    <source>
        <dbReference type="ARBA" id="ARBA00023002"/>
    </source>
</evidence>
<evidence type="ECO:0000313" key="9">
    <source>
        <dbReference type="Proteomes" id="UP000059188"/>
    </source>
</evidence>
<accession>A0A0B7F7M9</accession>
<keyword evidence="5" id="KW-0560">Oxidoreductase</keyword>
<evidence type="ECO:0000256" key="1">
    <source>
        <dbReference type="ARBA" id="ARBA00001971"/>
    </source>
</evidence>
<dbReference type="InterPro" id="IPR036396">
    <property type="entry name" value="Cyt_P450_sf"/>
</dbReference>
<dbReference type="InterPro" id="IPR050364">
    <property type="entry name" value="Cytochrome_P450_fung"/>
</dbReference>
<evidence type="ECO:0000256" key="6">
    <source>
        <dbReference type="ARBA" id="ARBA00023004"/>
    </source>
</evidence>
<evidence type="ECO:0000256" key="4">
    <source>
        <dbReference type="ARBA" id="ARBA00022723"/>
    </source>
</evidence>
<evidence type="ECO:0000313" key="8">
    <source>
        <dbReference type="EMBL" id="CEL52914.1"/>
    </source>
</evidence>
<dbReference type="Proteomes" id="UP000059188">
    <property type="component" value="Unassembled WGS sequence"/>
</dbReference>
<gene>
    <name evidence="8" type="ORF">RSOLAG1IB_05982</name>
</gene>
<evidence type="ECO:0000256" key="2">
    <source>
        <dbReference type="ARBA" id="ARBA00010617"/>
    </source>
</evidence>
<evidence type="ECO:0000256" key="3">
    <source>
        <dbReference type="ARBA" id="ARBA00022617"/>
    </source>
</evidence>
<evidence type="ECO:0000256" key="7">
    <source>
        <dbReference type="ARBA" id="ARBA00023033"/>
    </source>
</evidence>
<dbReference type="Pfam" id="PF00067">
    <property type="entry name" value="p450"/>
    <property type="match status" value="1"/>
</dbReference>
<protein>
    <submittedName>
        <fullName evidence="8">Uncharacterized protein</fullName>
    </submittedName>
</protein>
<dbReference type="PANTHER" id="PTHR46300">
    <property type="entry name" value="P450, PUTATIVE (EUROFUNG)-RELATED-RELATED"/>
    <property type="match status" value="1"/>
</dbReference>
<dbReference type="PANTHER" id="PTHR46300:SF5">
    <property type="entry name" value="CYTOCHROME P450"/>
    <property type="match status" value="1"/>
</dbReference>
<dbReference type="GO" id="GO:0005506">
    <property type="term" value="F:iron ion binding"/>
    <property type="evidence" value="ECO:0007669"/>
    <property type="project" value="InterPro"/>
</dbReference>
<dbReference type="GO" id="GO:0020037">
    <property type="term" value="F:heme binding"/>
    <property type="evidence" value="ECO:0007669"/>
    <property type="project" value="InterPro"/>
</dbReference>
<keyword evidence="4" id="KW-0479">Metal-binding</keyword>
<reference evidence="8 9" key="1">
    <citation type="submission" date="2014-11" db="EMBL/GenBank/DDBJ databases">
        <authorList>
            <person name="Wibberg Daniel"/>
        </authorList>
    </citation>
    <scope>NUCLEOTIDE SEQUENCE [LARGE SCALE GENOMIC DNA]</scope>
    <source>
        <strain evidence="8">Rhizoctonia solani AG1-IB 7/3/14</strain>
    </source>
</reference>
<comment type="cofactor">
    <cofactor evidence="1">
        <name>heme</name>
        <dbReference type="ChEBI" id="CHEBI:30413"/>
    </cofactor>
</comment>
<keyword evidence="7" id="KW-0503">Monooxygenase</keyword>
<dbReference type="GO" id="GO:0016705">
    <property type="term" value="F:oxidoreductase activity, acting on paired donors, with incorporation or reduction of molecular oxygen"/>
    <property type="evidence" value="ECO:0007669"/>
    <property type="project" value="InterPro"/>
</dbReference>
<dbReference type="OrthoDB" id="1055148at2759"/>
<dbReference type="SUPFAM" id="SSF48264">
    <property type="entry name" value="Cytochrome P450"/>
    <property type="match status" value="1"/>
</dbReference>
<keyword evidence="9" id="KW-1185">Reference proteome</keyword>
<comment type="similarity">
    <text evidence="2">Belongs to the cytochrome P450 family.</text>
</comment>
<name>A0A0B7F7M9_THACB</name>
<dbReference type="AlphaFoldDB" id="A0A0B7F7M9"/>